<organism evidence="6 7">
    <name type="scientific">Lactuca saligna</name>
    <name type="common">Willowleaf lettuce</name>
    <dbReference type="NCBI Taxonomy" id="75948"/>
    <lineage>
        <taxon>Eukaryota</taxon>
        <taxon>Viridiplantae</taxon>
        <taxon>Streptophyta</taxon>
        <taxon>Embryophyta</taxon>
        <taxon>Tracheophyta</taxon>
        <taxon>Spermatophyta</taxon>
        <taxon>Magnoliopsida</taxon>
        <taxon>eudicotyledons</taxon>
        <taxon>Gunneridae</taxon>
        <taxon>Pentapetalae</taxon>
        <taxon>asterids</taxon>
        <taxon>campanulids</taxon>
        <taxon>Asterales</taxon>
        <taxon>Asteraceae</taxon>
        <taxon>Cichorioideae</taxon>
        <taxon>Cichorieae</taxon>
        <taxon>Lactucinae</taxon>
        <taxon>Lactuca</taxon>
    </lineage>
</organism>
<dbReference type="SUPFAM" id="SSF57850">
    <property type="entry name" value="RING/U-box"/>
    <property type="match status" value="1"/>
</dbReference>
<dbReference type="AlphaFoldDB" id="A0AA35YPW2"/>
<sequence length="126" mass="14867">MVLFLFRIFNLVQPQHHHDHQKLSRSSPVSAMVTREFLVVRNFKDINERKDLQESCAVCLNEFEGDDKIRCLINCTHTFHQGCLDRWMDLVQGTCPICRTPILPYACQDEYNKRLNVVNNLHMKSY</sequence>
<evidence type="ECO:0000256" key="4">
    <source>
        <dbReference type="PROSITE-ProRule" id="PRU00175"/>
    </source>
</evidence>
<dbReference type="PANTHER" id="PTHR45969:SF10">
    <property type="entry name" value="BRASSINOSTEROID-RESPONSIVE RING PROTEIN 1"/>
    <property type="match status" value="1"/>
</dbReference>
<dbReference type="PANTHER" id="PTHR45969">
    <property type="entry name" value="RING ZINC FINGER PROTEIN-RELATED"/>
    <property type="match status" value="1"/>
</dbReference>
<feature type="domain" description="RING-type" evidence="5">
    <location>
        <begin position="56"/>
        <end position="99"/>
    </location>
</feature>
<dbReference type="Pfam" id="PF13639">
    <property type="entry name" value="zf-RING_2"/>
    <property type="match status" value="1"/>
</dbReference>
<evidence type="ECO:0000313" key="6">
    <source>
        <dbReference type="EMBL" id="CAI9278048.1"/>
    </source>
</evidence>
<evidence type="ECO:0000259" key="5">
    <source>
        <dbReference type="PROSITE" id="PS50089"/>
    </source>
</evidence>
<evidence type="ECO:0000256" key="1">
    <source>
        <dbReference type="ARBA" id="ARBA00022723"/>
    </source>
</evidence>
<evidence type="ECO:0000256" key="2">
    <source>
        <dbReference type="ARBA" id="ARBA00022771"/>
    </source>
</evidence>
<dbReference type="GO" id="GO:0061630">
    <property type="term" value="F:ubiquitin protein ligase activity"/>
    <property type="evidence" value="ECO:0007669"/>
    <property type="project" value="TreeGrafter"/>
</dbReference>
<dbReference type="SMART" id="SM00184">
    <property type="entry name" value="RING"/>
    <property type="match status" value="1"/>
</dbReference>
<evidence type="ECO:0000313" key="7">
    <source>
        <dbReference type="Proteomes" id="UP001177003"/>
    </source>
</evidence>
<dbReference type="Proteomes" id="UP001177003">
    <property type="component" value="Chromosome 3"/>
</dbReference>
<accession>A0AA35YPW2</accession>
<dbReference type="GO" id="GO:0008270">
    <property type="term" value="F:zinc ion binding"/>
    <property type="evidence" value="ECO:0007669"/>
    <property type="project" value="UniProtKB-KW"/>
</dbReference>
<protein>
    <recommendedName>
        <fullName evidence="5">RING-type domain-containing protein</fullName>
    </recommendedName>
</protein>
<proteinExistence type="predicted"/>
<dbReference type="GO" id="GO:0016567">
    <property type="term" value="P:protein ubiquitination"/>
    <property type="evidence" value="ECO:0007669"/>
    <property type="project" value="TreeGrafter"/>
</dbReference>
<gene>
    <name evidence="6" type="ORF">LSALG_LOCUS17946</name>
</gene>
<dbReference type="PROSITE" id="PS50089">
    <property type="entry name" value="ZF_RING_2"/>
    <property type="match status" value="1"/>
</dbReference>
<keyword evidence="3" id="KW-0862">Zinc</keyword>
<keyword evidence="1" id="KW-0479">Metal-binding</keyword>
<dbReference type="Gene3D" id="3.30.40.10">
    <property type="entry name" value="Zinc/RING finger domain, C3HC4 (zinc finger)"/>
    <property type="match status" value="1"/>
</dbReference>
<keyword evidence="7" id="KW-1185">Reference proteome</keyword>
<dbReference type="EMBL" id="OX465079">
    <property type="protein sequence ID" value="CAI9278048.1"/>
    <property type="molecule type" value="Genomic_DNA"/>
</dbReference>
<dbReference type="InterPro" id="IPR001841">
    <property type="entry name" value="Znf_RING"/>
</dbReference>
<reference evidence="6" key="1">
    <citation type="submission" date="2023-04" db="EMBL/GenBank/DDBJ databases">
        <authorList>
            <person name="Vijverberg K."/>
            <person name="Xiong W."/>
            <person name="Schranz E."/>
        </authorList>
    </citation>
    <scope>NUCLEOTIDE SEQUENCE</scope>
</reference>
<keyword evidence="2 4" id="KW-0863">Zinc-finger</keyword>
<dbReference type="InterPro" id="IPR013083">
    <property type="entry name" value="Znf_RING/FYVE/PHD"/>
</dbReference>
<name>A0AA35YPW2_LACSI</name>
<evidence type="ECO:0000256" key="3">
    <source>
        <dbReference type="ARBA" id="ARBA00022833"/>
    </source>
</evidence>